<sequence>MIGIYEAQTMLKTRFSLYKPDNKPDKHDISIEWNDFPLSPRRTREIADLARCELYCCITSSMDYIETVRNCAFAVKMYSYRSEQNSNITITTKSHRDLIDLYNIL</sequence>
<reference evidence="1 2" key="1">
    <citation type="submission" date="2021-06" db="EMBL/GenBank/DDBJ databases">
        <title>Caerostris extrusa draft genome.</title>
        <authorList>
            <person name="Kono N."/>
            <person name="Arakawa K."/>
        </authorList>
    </citation>
    <scope>NUCLEOTIDE SEQUENCE [LARGE SCALE GENOMIC DNA]</scope>
</reference>
<keyword evidence="2" id="KW-1185">Reference proteome</keyword>
<comment type="caution">
    <text evidence="1">The sequence shown here is derived from an EMBL/GenBank/DDBJ whole genome shotgun (WGS) entry which is preliminary data.</text>
</comment>
<evidence type="ECO:0000313" key="1">
    <source>
        <dbReference type="EMBL" id="GIX93577.1"/>
    </source>
</evidence>
<name>A0AAV4P8K1_CAEEX</name>
<organism evidence="1 2">
    <name type="scientific">Caerostris extrusa</name>
    <name type="common">Bark spider</name>
    <name type="synonym">Caerostris bankana</name>
    <dbReference type="NCBI Taxonomy" id="172846"/>
    <lineage>
        <taxon>Eukaryota</taxon>
        <taxon>Metazoa</taxon>
        <taxon>Ecdysozoa</taxon>
        <taxon>Arthropoda</taxon>
        <taxon>Chelicerata</taxon>
        <taxon>Arachnida</taxon>
        <taxon>Araneae</taxon>
        <taxon>Araneomorphae</taxon>
        <taxon>Entelegynae</taxon>
        <taxon>Araneoidea</taxon>
        <taxon>Araneidae</taxon>
        <taxon>Caerostris</taxon>
    </lineage>
</organism>
<gene>
    <name evidence="1" type="ORF">CEXT_592191</name>
</gene>
<accession>A0AAV4P8K1</accession>
<proteinExistence type="predicted"/>
<dbReference type="AlphaFoldDB" id="A0AAV4P8K1"/>
<protein>
    <submittedName>
        <fullName evidence="1">Uncharacterized protein</fullName>
    </submittedName>
</protein>
<dbReference type="Proteomes" id="UP001054945">
    <property type="component" value="Unassembled WGS sequence"/>
</dbReference>
<evidence type="ECO:0000313" key="2">
    <source>
        <dbReference type="Proteomes" id="UP001054945"/>
    </source>
</evidence>
<dbReference type="EMBL" id="BPLR01004268">
    <property type="protein sequence ID" value="GIX93577.1"/>
    <property type="molecule type" value="Genomic_DNA"/>
</dbReference>